<dbReference type="PANTHER" id="PTHR43963">
    <property type="entry name" value="CARBONYL REDUCTASE 1-RELATED"/>
    <property type="match status" value="1"/>
</dbReference>
<dbReference type="GO" id="GO:0016491">
    <property type="term" value="F:oxidoreductase activity"/>
    <property type="evidence" value="ECO:0007669"/>
    <property type="project" value="UniProtKB-KW"/>
</dbReference>
<gene>
    <name evidence="4" type="ORF">FB567DRAFT_540611</name>
</gene>
<dbReference type="InterPro" id="IPR036291">
    <property type="entry name" value="NAD(P)-bd_dom_sf"/>
</dbReference>
<evidence type="ECO:0000313" key="5">
    <source>
        <dbReference type="Proteomes" id="UP000813461"/>
    </source>
</evidence>
<dbReference type="AlphaFoldDB" id="A0A8K0VRY7"/>
<name>A0A8K0VRY7_9PLEO</name>
<dbReference type="PRINTS" id="PR00081">
    <property type="entry name" value="GDHRDH"/>
</dbReference>
<dbReference type="Pfam" id="PF00106">
    <property type="entry name" value="adh_short"/>
    <property type="match status" value="1"/>
</dbReference>
<reference evidence="4" key="1">
    <citation type="journal article" date="2021" name="Nat. Commun.">
        <title>Genetic determinants of endophytism in the Arabidopsis root mycobiome.</title>
        <authorList>
            <person name="Mesny F."/>
            <person name="Miyauchi S."/>
            <person name="Thiergart T."/>
            <person name="Pickel B."/>
            <person name="Atanasova L."/>
            <person name="Karlsson M."/>
            <person name="Huettel B."/>
            <person name="Barry K.W."/>
            <person name="Haridas S."/>
            <person name="Chen C."/>
            <person name="Bauer D."/>
            <person name="Andreopoulos W."/>
            <person name="Pangilinan J."/>
            <person name="LaButti K."/>
            <person name="Riley R."/>
            <person name="Lipzen A."/>
            <person name="Clum A."/>
            <person name="Drula E."/>
            <person name="Henrissat B."/>
            <person name="Kohler A."/>
            <person name="Grigoriev I.V."/>
            <person name="Martin F.M."/>
            <person name="Hacquard S."/>
        </authorList>
    </citation>
    <scope>NUCLEOTIDE SEQUENCE</scope>
    <source>
        <strain evidence="4">MPI-SDFR-AT-0120</strain>
    </source>
</reference>
<evidence type="ECO:0008006" key="6">
    <source>
        <dbReference type="Google" id="ProtNLM"/>
    </source>
</evidence>
<evidence type="ECO:0000256" key="3">
    <source>
        <dbReference type="ARBA" id="ARBA00023002"/>
    </source>
</evidence>
<comment type="similarity">
    <text evidence="1">Belongs to the short-chain dehydrogenases/reductases (SDR) family.</text>
</comment>
<organism evidence="4 5">
    <name type="scientific">Paraphoma chrysanthemicola</name>
    <dbReference type="NCBI Taxonomy" id="798071"/>
    <lineage>
        <taxon>Eukaryota</taxon>
        <taxon>Fungi</taxon>
        <taxon>Dikarya</taxon>
        <taxon>Ascomycota</taxon>
        <taxon>Pezizomycotina</taxon>
        <taxon>Dothideomycetes</taxon>
        <taxon>Pleosporomycetidae</taxon>
        <taxon>Pleosporales</taxon>
        <taxon>Pleosporineae</taxon>
        <taxon>Phaeosphaeriaceae</taxon>
        <taxon>Paraphoma</taxon>
    </lineage>
</organism>
<evidence type="ECO:0000256" key="1">
    <source>
        <dbReference type="ARBA" id="ARBA00006484"/>
    </source>
</evidence>
<evidence type="ECO:0000313" key="4">
    <source>
        <dbReference type="EMBL" id="KAH7069318.1"/>
    </source>
</evidence>
<dbReference type="OrthoDB" id="191139at2759"/>
<dbReference type="PANTHER" id="PTHR43963:SF6">
    <property type="entry name" value="CHAIN DEHYDROGENASE FAMILY PROTEIN, PUTATIVE (AFU_ORTHOLOGUE AFUA_3G15350)-RELATED"/>
    <property type="match status" value="1"/>
</dbReference>
<comment type="caution">
    <text evidence="4">The sequence shown here is derived from an EMBL/GenBank/DDBJ whole genome shotgun (WGS) entry which is preliminary data.</text>
</comment>
<sequence>MSNNLVVVVTGTSRGVGKGITNSLAQFKHSRPLVIYATSRAGIDTGVVPIAPNKVKYGKLDITNAESIKSFFETVLQEHTGIDVLINNAAFSNVHQEDPDIASQTIWNNYGGTRDMCEAFLSQPSIPDGTRIVNLTSGLNALSTYGPDVQVRFRHASKIANIDALAKDYLNDMRNGPDAQERAGWRSGPRSYHVSKALINTLTIVLANQYPNVLVNCCCPGWTDTDMGRQGKGTPPKTPEEGAMTAVRLAIGELGPGGDEDGGLGKETERISGLFYENDSIVGKGWGKGKKWLET</sequence>
<dbReference type="Proteomes" id="UP000813461">
    <property type="component" value="Unassembled WGS sequence"/>
</dbReference>
<evidence type="ECO:0000256" key="2">
    <source>
        <dbReference type="ARBA" id="ARBA00022857"/>
    </source>
</evidence>
<keyword evidence="3" id="KW-0560">Oxidoreductase</keyword>
<protein>
    <recommendedName>
        <fullName evidence="6">NAD(P)-binding protein</fullName>
    </recommendedName>
</protein>
<dbReference type="SUPFAM" id="SSF51735">
    <property type="entry name" value="NAD(P)-binding Rossmann-fold domains"/>
    <property type="match status" value="1"/>
</dbReference>
<accession>A0A8K0VRY7</accession>
<dbReference type="InterPro" id="IPR002347">
    <property type="entry name" value="SDR_fam"/>
</dbReference>
<proteinExistence type="inferred from homology"/>
<dbReference type="Gene3D" id="3.40.50.720">
    <property type="entry name" value="NAD(P)-binding Rossmann-like Domain"/>
    <property type="match status" value="1"/>
</dbReference>
<keyword evidence="5" id="KW-1185">Reference proteome</keyword>
<dbReference type="EMBL" id="JAGMVJ010000030">
    <property type="protein sequence ID" value="KAH7069318.1"/>
    <property type="molecule type" value="Genomic_DNA"/>
</dbReference>
<keyword evidence="2" id="KW-0521">NADP</keyword>